<evidence type="ECO:0000313" key="2">
    <source>
        <dbReference type="Proteomes" id="UP000653305"/>
    </source>
</evidence>
<dbReference type="EMBL" id="BMAC01000508">
    <property type="protein sequence ID" value="GFP97960.1"/>
    <property type="molecule type" value="Genomic_DNA"/>
</dbReference>
<sequence>MDRRADGFTTVTEKAPVRKWRRDGGGLAARLWCSRRLVIGTTLRCFCIGPFKVFEFADKYRGSYNDSIGLGPMNCYGQQFGYTKPQKAQSTGIMSTLNMDNFKPHIEGSISEFGWDAKHAGINVLVSKYVLNKQFGSYHSIPFLCGQLYL</sequence>
<dbReference type="Proteomes" id="UP000653305">
    <property type="component" value="Unassembled WGS sequence"/>
</dbReference>
<organism evidence="1 2">
    <name type="scientific">Phtheirospermum japonicum</name>
    <dbReference type="NCBI Taxonomy" id="374723"/>
    <lineage>
        <taxon>Eukaryota</taxon>
        <taxon>Viridiplantae</taxon>
        <taxon>Streptophyta</taxon>
        <taxon>Embryophyta</taxon>
        <taxon>Tracheophyta</taxon>
        <taxon>Spermatophyta</taxon>
        <taxon>Magnoliopsida</taxon>
        <taxon>eudicotyledons</taxon>
        <taxon>Gunneridae</taxon>
        <taxon>Pentapetalae</taxon>
        <taxon>asterids</taxon>
        <taxon>lamiids</taxon>
        <taxon>Lamiales</taxon>
        <taxon>Orobanchaceae</taxon>
        <taxon>Orobanchaceae incertae sedis</taxon>
        <taxon>Phtheirospermum</taxon>
    </lineage>
</organism>
<name>A0A830CEB6_9LAMI</name>
<reference evidence="1" key="1">
    <citation type="submission" date="2020-07" db="EMBL/GenBank/DDBJ databases">
        <title>Ethylene signaling mediates host invasion by parasitic plants.</title>
        <authorList>
            <person name="Yoshida S."/>
        </authorList>
    </citation>
    <scope>NUCLEOTIDE SEQUENCE</scope>
    <source>
        <strain evidence="1">Okayama</strain>
    </source>
</reference>
<dbReference type="OrthoDB" id="10257085at2759"/>
<comment type="caution">
    <text evidence="1">The sequence shown here is derived from an EMBL/GenBank/DDBJ whole genome shotgun (WGS) entry which is preliminary data.</text>
</comment>
<evidence type="ECO:0000313" key="1">
    <source>
        <dbReference type="EMBL" id="GFP97960.1"/>
    </source>
</evidence>
<proteinExistence type="predicted"/>
<protein>
    <submittedName>
        <fullName evidence="1">Endoglucanase 23</fullName>
    </submittedName>
</protein>
<accession>A0A830CEB6</accession>
<gene>
    <name evidence="1" type="ORF">PHJA_001940100</name>
</gene>
<dbReference type="AlphaFoldDB" id="A0A830CEB6"/>
<keyword evidence="2" id="KW-1185">Reference proteome</keyword>